<proteinExistence type="inferred from homology"/>
<dbReference type="Gene3D" id="3.90.20.20">
    <property type="match status" value="1"/>
</dbReference>
<dbReference type="HOGENOM" id="CLU_772454_0_0_1"/>
<protein>
    <submittedName>
        <fullName evidence="6">Chloroplast molecular chaperone GrpE</fullName>
    </submittedName>
</protein>
<dbReference type="eggNOG" id="KOG3003">
    <property type="taxonomic scope" value="Eukaryota"/>
</dbReference>
<feature type="region of interest" description="Disordered" evidence="5">
    <location>
        <begin position="60"/>
        <end position="134"/>
    </location>
</feature>
<dbReference type="OrthoDB" id="201635at2759"/>
<keyword evidence="4" id="KW-0175">Coiled coil</keyword>
<dbReference type="PRINTS" id="PR00773">
    <property type="entry name" value="GRPEPROTEIN"/>
</dbReference>
<dbReference type="GO" id="GO:0042803">
    <property type="term" value="F:protein homodimerization activity"/>
    <property type="evidence" value="ECO:0007669"/>
    <property type="project" value="InterPro"/>
</dbReference>
<dbReference type="GO" id="GO:0000774">
    <property type="term" value="F:adenyl-nucleotide exchange factor activity"/>
    <property type="evidence" value="ECO:0007669"/>
    <property type="project" value="InterPro"/>
</dbReference>
<dbReference type="PANTHER" id="PTHR21237:SF23">
    <property type="entry name" value="GRPE PROTEIN HOMOLOG, MITOCHONDRIAL"/>
    <property type="match status" value="1"/>
</dbReference>
<dbReference type="Proteomes" id="UP000007014">
    <property type="component" value="Chromosome 20"/>
</dbReference>
<dbReference type="SUPFAM" id="SSF58014">
    <property type="entry name" value="Coiled-coil domain of nucleotide exchange factor GrpE"/>
    <property type="match status" value="1"/>
</dbReference>
<evidence type="ECO:0000256" key="5">
    <source>
        <dbReference type="SAM" id="MobiDB-lite"/>
    </source>
</evidence>
<dbReference type="RefSeq" id="XP_005539400.1">
    <property type="nucleotide sequence ID" value="XM_005539343.1"/>
</dbReference>
<dbReference type="GeneID" id="16998238"/>
<dbReference type="GO" id="GO:0051087">
    <property type="term" value="F:protein-folding chaperone binding"/>
    <property type="evidence" value="ECO:0007669"/>
    <property type="project" value="InterPro"/>
</dbReference>
<dbReference type="HAMAP" id="MF_01151">
    <property type="entry name" value="GrpE"/>
    <property type="match status" value="1"/>
</dbReference>
<sequence>MDTSGFRLVAFVPITVRGAGTLTRRCFRVQGQSPVSFDRSRTYGKCTRLAFARARSNNGYVMALGGDAGPKKREQQPASEAQPSEPPSNHDGAKGADAAASSQAENETHLTHEETTGEQEGEEEAMEGEDLLNSPPFLKRKIEILEKELQSLREELEAARKAADSERDSVLRLSADFDNFRRRVAREKQQEELRGRMRAVQQLLPAIDNFDRAAQTLKPQSEEAQKVHQNYQVLCKQVLDAFAKIGVETLDPVGMQFDPKIHEAIQRVESTEHPEGYITHVFQKGYIMRDVHAGQATQEGAVESTLIRAAVCAVSMGPGPGPAAPASSEGASAAETDLNATETPDDDTPTGQNGDEASK</sequence>
<organism evidence="6 7">
    <name type="scientific">Cyanidioschyzon merolae (strain NIES-3377 / 10D)</name>
    <name type="common">Unicellular red alga</name>
    <dbReference type="NCBI Taxonomy" id="280699"/>
    <lineage>
        <taxon>Eukaryota</taxon>
        <taxon>Rhodophyta</taxon>
        <taxon>Bangiophyceae</taxon>
        <taxon>Cyanidiales</taxon>
        <taxon>Cyanidiaceae</taxon>
        <taxon>Cyanidioschyzon</taxon>
    </lineage>
</organism>
<dbReference type="InterPro" id="IPR013805">
    <property type="entry name" value="GrpE_CC"/>
</dbReference>
<feature type="compositionally biased region" description="Acidic residues" evidence="5">
    <location>
        <begin position="116"/>
        <end position="130"/>
    </location>
</feature>
<evidence type="ECO:0000313" key="6">
    <source>
        <dbReference type="EMBL" id="BAM83364.1"/>
    </source>
</evidence>
<evidence type="ECO:0000313" key="7">
    <source>
        <dbReference type="Proteomes" id="UP000007014"/>
    </source>
</evidence>
<evidence type="ECO:0000256" key="1">
    <source>
        <dbReference type="ARBA" id="ARBA00009054"/>
    </source>
</evidence>
<feature type="compositionally biased region" description="Basic and acidic residues" evidence="5">
    <location>
        <begin position="106"/>
        <end position="115"/>
    </location>
</feature>
<evidence type="ECO:0000256" key="4">
    <source>
        <dbReference type="SAM" id="Coils"/>
    </source>
</evidence>
<feature type="region of interest" description="Disordered" evidence="5">
    <location>
        <begin position="318"/>
        <end position="359"/>
    </location>
</feature>
<dbReference type="Pfam" id="PF01025">
    <property type="entry name" value="GrpE"/>
    <property type="match status" value="1"/>
</dbReference>
<feature type="compositionally biased region" description="Low complexity" evidence="5">
    <location>
        <begin position="95"/>
        <end position="105"/>
    </location>
</feature>
<accession>M1VCU6</accession>
<dbReference type="SUPFAM" id="SSF51064">
    <property type="entry name" value="Head domain of nucleotide exchange factor GrpE"/>
    <property type="match status" value="1"/>
</dbReference>
<gene>
    <name evidence="6" type="ORF">CYME_CMT423C</name>
</gene>
<dbReference type="PANTHER" id="PTHR21237">
    <property type="entry name" value="GRPE PROTEIN"/>
    <property type="match status" value="1"/>
</dbReference>
<dbReference type="Gramene" id="CMT423CT">
    <property type="protein sequence ID" value="CMT423CT"/>
    <property type="gene ID" value="CMT423C"/>
</dbReference>
<feature type="coiled-coil region" evidence="4">
    <location>
        <begin position="139"/>
        <end position="169"/>
    </location>
</feature>
<keyword evidence="7" id="KW-1185">Reference proteome</keyword>
<dbReference type="KEGG" id="cme:CYME_CMT423C"/>
<dbReference type="GO" id="GO:0051082">
    <property type="term" value="F:unfolded protein binding"/>
    <property type="evidence" value="ECO:0007669"/>
    <property type="project" value="TreeGrafter"/>
</dbReference>
<reference evidence="6 7" key="2">
    <citation type="journal article" date="2007" name="BMC Biol.">
        <title>A 100%-complete sequence reveals unusually simple genomic features in the hot-spring red alga Cyanidioschyzon merolae.</title>
        <authorList>
            <person name="Nozaki H."/>
            <person name="Takano H."/>
            <person name="Misumi O."/>
            <person name="Terasawa K."/>
            <person name="Matsuzaki M."/>
            <person name="Maruyama S."/>
            <person name="Nishida K."/>
            <person name="Yagisawa F."/>
            <person name="Yoshida Y."/>
            <person name="Fujiwara T."/>
            <person name="Takio S."/>
            <person name="Tamura K."/>
            <person name="Chung S.J."/>
            <person name="Nakamura S."/>
            <person name="Kuroiwa H."/>
            <person name="Tanaka K."/>
            <person name="Sato N."/>
            <person name="Kuroiwa T."/>
        </authorList>
    </citation>
    <scope>NUCLEOTIDE SEQUENCE [LARGE SCALE GENOMIC DNA]</scope>
    <source>
        <strain evidence="6 7">10D</strain>
    </source>
</reference>
<feature type="compositionally biased region" description="Low complexity" evidence="5">
    <location>
        <begin position="324"/>
        <end position="334"/>
    </location>
</feature>
<dbReference type="CDD" id="cd00446">
    <property type="entry name" value="GrpE"/>
    <property type="match status" value="1"/>
</dbReference>
<dbReference type="Gene3D" id="2.30.22.10">
    <property type="entry name" value="Head domain of nucleotide exchange factor GrpE"/>
    <property type="match status" value="1"/>
</dbReference>
<dbReference type="EMBL" id="AP006502">
    <property type="protein sequence ID" value="BAM83364.1"/>
    <property type="molecule type" value="Genomic_DNA"/>
</dbReference>
<comment type="similarity">
    <text evidence="1 3">Belongs to the GrpE family.</text>
</comment>
<dbReference type="InterPro" id="IPR000740">
    <property type="entry name" value="GrpE"/>
</dbReference>
<dbReference type="STRING" id="280699.M1VCU6"/>
<dbReference type="OMA" id="MDHEAIM"/>
<keyword evidence="2" id="KW-0143">Chaperone</keyword>
<feature type="compositionally biased region" description="Polar residues" evidence="5">
    <location>
        <begin position="349"/>
        <end position="359"/>
    </location>
</feature>
<reference evidence="6 7" key="1">
    <citation type="journal article" date="2004" name="Nature">
        <title>Genome sequence of the ultrasmall unicellular red alga Cyanidioschyzon merolae 10D.</title>
        <authorList>
            <person name="Matsuzaki M."/>
            <person name="Misumi O."/>
            <person name="Shin-i T."/>
            <person name="Maruyama S."/>
            <person name="Takahara M."/>
            <person name="Miyagishima S."/>
            <person name="Mori T."/>
            <person name="Nishida K."/>
            <person name="Yagisawa F."/>
            <person name="Nishida K."/>
            <person name="Yoshida Y."/>
            <person name="Nishimura Y."/>
            <person name="Nakao S."/>
            <person name="Kobayashi T."/>
            <person name="Momoyama Y."/>
            <person name="Higashiyama T."/>
            <person name="Minoda A."/>
            <person name="Sano M."/>
            <person name="Nomoto H."/>
            <person name="Oishi K."/>
            <person name="Hayashi H."/>
            <person name="Ohta F."/>
            <person name="Nishizaka S."/>
            <person name="Haga S."/>
            <person name="Miura S."/>
            <person name="Morishita T."/>
            <person name="Kabeya Y."/>
            <person name="Terasawa K."/>
            <person name="Suzuki Y."/>
            <person name="Ishii Y."/>
            <person name="Asakawa S."/>
            <person name="Takano H."/>
            <person name="Ohta N."/>
            <person name="Kuroiwa H."/>
            <person name="Tanaka K."/>
            <person name="Shimizu N."/>
            <person name="Sugano S."/>
            <person name="Sato N."/>
            <person name="Nozaki H."/>
            <person name="Ogasawara N."/>
            <person name="Kohara Y."/>
            <person name="Kuroiwa T."/>
        </authorList>
    </citation>
    <scope>NUCLEOTIDE SEQUENCE [LARGE SCALE GENOMIC DNA]</scope>
    <source>
        <strain evidence="6 7">10D</strain>
    </source>
</reference>
<dbReference type="AlphaFoldDB" id="M1VCU6"/>
<name>M1VCU6_CYAM1</name>
<evidence type="ECO:0000256" key="2">
    <source>
        <dbReference type="ARBA" id="ARBA00023186"/>
    </source>
</evidence>
<dbReference type="InterPro" id="IPR009012">
    <property type="entry name" value="GrpE_head"/>
</dbReference>
<evidence type="ECO:0000256" key="3">
    <source>
        <dbReference type="RuleBase" id="RU004478"/>
    </source>
</evidence>
<dbReference type="GO" id="GO:0006457">
    <property type="term" value="P:protein folding"/>
    <property type="evidence" value="ECO:0007669"/>
    <property type="project" value="InterPro"/>
</dbReference>